<dbReference type="PANTHER" id="PTHR43199:SF1">
    <property type="entry name" value="GLUTATHIONE HYDROLASE PROENZYME"/>
    <property type="match status" value="1"/>
</dbReference>
<dbReference type="Gene3D" id="3.60.20.40">
    <property type="match status" value="1"/>
</dbReference>
<dbReference type="Proteomes" id="UP000824190">
    <property type="component" value="Unassembled WGS sequence"/>
</dbReference>
<dbReference type="InterPro" id="IPR043137">
    <property type="entry name" value="GGT_ssub_C"/>
</dbReference>
<organism evidence="14 15">
    <name type="scientific">Candidatus Corynebacterium avicola</name>
    <dbReference type="NCBI Taxonomy" id="2838527"/>
    <lineage>
        <taxon>Bacteria</taxon>
        <taxon>Bacillati</taxon>
        <taxon>Actinomycetota</taxon>
        <taxon>Actinomycetes</taxon>
        <taxon>Mycobacteriales</taxon>
        <taxon>Corynebacteriaceae</taxon>
        <taxon>Corynebacterium</taxon>
    </lineage>
</organism>
<comment type="catalytic activity">
    <reaction evidence="8 11">
        <text>an N-terminal (5-L-glutamyl)-[peptide] + an alpha-amino acid = 5-L-glutamyl amino acid + an N-terminal L-alpha-aminoacyl-[peptide]</text>
        <dbReference type="Rhea" id="RHEA:23904"/>
        <dbReference type="Rhea" id="RHEA-COMP:9780"/>
        <dbReference type="Rhea" id="RHEA-COMP:9795"/>
        <dbReference type="ChEBI" id="CHEBI:77644"/>
        <dbReference type="ChEBI" id="CHEBI:78597"/>
        <dbReference type="ChEBI" id="CHEBI:78599"/>
        <dbReference type="ChEBI" id="CHEBI:78608"/>
        <dbReference type="EC" id="2.3.2.2"/>
    </reaction>
</comment>
<feature type="region of interest" description="Disordered" evidence="12">
    <location>
        <begin position="197"/>
        <end position="221"/>
    </location>
</feature>
<accession>A0A9D1RKW1</accession>
<feature type="binding site" evidence="10">
    <location>
        <position position="532"/>
    </location>
    <ligand>
        <name>L-glutamate</name>
        <dbReference type="ChEBI" id="CHEBI:29985"/>
    </ligand>
</feature>
<feature type="region of interest" description="Disordered" evidence="12">
    <location>
        <begin position="620"/>
        <end position="665"/>
    </location>
</feature>
<evidence type="ECO:0000256" key="9">
    <source>
        <dbReference type="PIRSR" id="PIRSR600101-1"/>
    </source>
</evidence>
<evidence type="ECO:0000256" key="8">
    <source>
        <dbReference type="ARBA" id="ARBA00047417"/>
    </source>
</evidence>
<dbReference type="PRINTS" id="PR01210">
    <property type="entry name" value="GGTRANSPTASE"/>
</dbReference>
<evidence type="ECO:0000256" key="7">
    <source>
        <dbReference type="ARBA" id="ARBA00023315"/>
    </source>
</evidence>
<reference evidence="14" key="1">
    <citation type="journal article" date="2021" name="PeerJ">
        <title>Extensive microbial diversity within the chicken gut microbiome revealed by metagenomics and culture.</title>
        <authorList>
            <person name="Gilroy R."/>
            <person name="Ravi A."/>
            <person name="Getino M."/>
            <person name="Pursley I."/>
            <person name="Horton D.L."/>
            <person name="Alikhan N.F."/>
            <person name="Baker D."/>
            <person name="Gharbi K."/>
            <person name="Hall N."/>
            <person name="Watson M."/>
            <person name="Adriaenssens E.M."/>
            <person name="Foster-Nyarko E."/>
            <person name="Jarju S."/>
            <person name="Secka A."/>
            <person name="Antonio M."/>
            <person name="Oren A."/>
            <person name="Chaudhuri R.R."/>
            <person name="La Ragione R."/>
            <person name="Hildebrand F."/>
            <person name="Pallen M.J."/>
        </authorList>
    </citation>
    <scope>NUCLEOTIDE SEQUENCE</scope>
    <source>
        <strain evidence="14">CHK32-1732</strain>
    </source>
</reference>
<evidence type="ECO:0000256" key="1">
    <source>
        <dbReference type="ARBA" id="ARBA00001049"/>
    </source>
</evidence>
<evidence type="ECO:0000256" key="13">
    <source>
        <dbReference type="SAM" id="SignalP"/>
    </source>
</evidence>
<keyword evidence="5 11" id="KW-0378">Hydrolase</keyword>
<dbReference type="AlphaFoldDB" id="A0A9D1RKW1"/>
<feature type="compositionally biased region" description="Acidic residues" evidence="12">
    <location>
        <begin position="78"/>
        <end position="98"/>
    </location>
</feature>
<evidence type="ECO:0000313" key="14">
    <source>
        <dbReference type="EMBL" id="HIW90201.1"/>
    </source>
</evidence>
<keyword evidence="6 11" id="KW-0865">Zymogen</keyword>
<comment type="caution">
    <text evidence="14">The sequence shown here is derived from an EMBL/GenBank/DDBJ whole genome shotgun (WGS) entry which is preliminary data.</text>
</comment>
<feature type="compositionally biased region" description="Acidic residues" evidence="12">
    <location>
        <begin position="636"/>
        <end position="649"/>
    </location>
</feature>
<proteinExistence type="inferred from homology"/>
<protein>
    <recommendedName>
        <fullName evidence="11">Glutathione hydrolase proenzyme</fullName>
        <ecNumber evidence="11">2.3.2.2</ecNumber>
        <ecNumber evidence="11">3.4.19.13</ecNumber>
    </recommendedName>
    <component>
        <recommendedName>
            <fullName evidence="11">Glutathione hydrolase large chain</fullName>
        </recommendedName>
    </component>
    <component>
        <recommendedName>
            <fullName evidence="11">Glutathione hydrolase small chain</fullName>
        </recommendedName>
    </component>
</protein>
<evidence type="ECO:0000256" key="2">
    <source>
        <dbReference type="ARBA" id="ARBA00001089"/>
    </source>
</evidence>
<dbReference type="Gene3D" id="1.10.246.130">
    <property type="match status" value="1"/>
</dbReference>
<feature type="chain" id="PRO_5038866252" description="Glutathione hydrolase proenzyme" evidence="13">
    <location>
        <begin position="37"/>
        <end position="697"/>
    </location>
</feature>
<feature type="region of interest" description="Disordered" evidence="12">
    <location>
        <begin position="32"/>
        <end position="115"/>
    </location>
</feature>
<feature type="region of interest" description="Disordered" evidence="12">
    <location>
        <begin position="534"/>
        <end position="560"/>
    </location>
</feature>
<comment type="catalytic activity">
    <reaction evidence="2 11">
        <text>glutathione + H2O = L-cysteinylglycine + L-glutamate</text>
        <dbReference type="Rhea" id="RHEA:28807"/>
        <dbReference type="ChEBI" id="CHEBI:15377"/>
        <dbReference type="ChEBI" id="CHEBI:29985"/>
        <dbReference type="ChEBI" id="CHEBI:57925"/>
        <dbReference type="ChEBI" id="CHEBI:61694"/>
        <dbReference type="EC" id="3.4.19.13"/>
    </reaction>
</comment>
<evidence type="ECO:0000256" key="10">
    <source>
        <dbReference type="PIRSR" id="PIRSR600101-2"/>
    </source>
</evidence>
<dbReference type="NCBIfam" id="TIGR00066">
    <property type="entry name" value="g_glut_trans"/>
    <property type="match status" value="1"/>
</dbReference>
<keyword evidence="7 11" id="KW-0012">Acyltransferase</keyword>
<comment type="PTM">
    <text evidence="11">Cleaved by autocatalysis into a large and a small subunit.</text>
</comment>
<evidence type="ECO:0000256" key="5">
    <source>
        <dbReference type="ARBA" id="ARBA00022801"/>
    </source>
</evidence>
<evidence type="ECO:0000256" key="11">
    <source>
        <dbReference type="RuleBase" id="RU368036"/>
    </source>
</evidence>
<comment type="subunit">
    <text evidence="11">This enzyme consists of two polypeptide chains, which are synthesized in precursor form from a single polypeptide.</text>
</comment>
<reference evidence="14" key="2">
    <citation type="submission" date="2021-04" db="EMBL/GenBank/DDBJ databases">
        <authorList>
            <person name="Gilroy R."/>
        </authorList>
    </citation>
    <scope>NUCLEOTIDE SEQUENCE</scope>
    <source>
        <strain evidence="14">CHK32-1732</strain>
    </source>
</reference>
<dbReference type="GO" id="GO:0103068">
    <property type="term" value="F:leukotriene C4 gamma-glutamyl transferase activity"/>
    <property type="evidence" value="ECO:0007669"/>
    <property type="project" value="UniProtKB-EC"/>
</dbReference>
<evidence type="ECO:0000256" key="4">
    <source>
        <dbReference type="ARBA" id="ARBA00022679"/>
    </source>
</evidence>
<feature type="compositionally biased region" description="Acidic residues" evidence="12">
    <location>
        <begin position="465"/>
        <end position="479"/>
    </location>
</feature>
<name>A0A9D1RKW1_9CORY</name>
<sequence length="697" mass="71925">MGAMLNTPRRRPVAAITAIGASAALFLGACQSPDSADEADDTTGGAATEASQDGGGGDVLSAESCESVDGASGTEDAVAGEELSEENEASETEAEEDLALNPETATTGFRDGMNPVQTDNFSVSTANPLSTQAACDVLADGGSAADALVTAQMVLGLVEPQASGVGGGGYILYYDSESGELTSIDGRETAPIDATGTYLSQVSDEDTSEPQPDARRSGRSIGVPGIVAALGELHDQRGSAEWSDLVEPAETMATDGFDISPRLSASIEENVEDLARDPDAADYFLDEDGNAKKVGELLKNPDYAETLSSIAEGGADALYTGDLARSIVERTNSREGGTTPGKLSTADLAAYTPETHDAVCSPYRDKTVCGMGPSSSGGITVASALGILENTDLEQYAPSEAGADGFVPDPEAVHTISEAERLAYADRDAYVADTAFTPLPGEDGESADAMLDPDYLEERFDEIDPDESMGEADPGELDELVPQGADTPEHGTSHISVVDGAGNAASMTTSVESSFGSFHMVNGFMLNNQLTDFEEDPEDEDGNPVANAVEGGKRPRSSMAPTMVFNGADNDAKKPGDLYMVAGSPGGAVIPQYVLKTLIGVIDWGLDPQQAVSMPNFGARNEEETGIGGDHPLIGEDGEGSEDSSEDVENLVSSLEDKGHDVSTEGQISGLSAIVRQEDGTLVGGADPRREGVVLGG</sequence>
<dbReference type="GO" id="GO:0006750">
    <property type="term" value="P:glutathione biosynthetic process"/>
    <property type="evidence" value="ECO:0007669"/>
    <property type="project" value="UniProtKB-KW"/>
</dbReference>
<evidence type="ECO:0000256" key="3">
    <source>
        <dbReference type="ARBA" id="ARBA00009381"/>
    </source>
</evidence>
<evidence type="ECO:0000256" key="6">
    <source>
        <dbReference type="ARBA" id="ARBA00023145"/>
    </source>
</evidence>
<keyword evidence="11" id="KW-0317">Glutathione biosynthesis</keyword>
<feature type="binding site" evidence="10">
    <location>
        <position position="587"/>
    </location>
    <ligand>
        <name>L-glutamate</name>
        <dbReference type="ChEBI" id="CHEBI:29985"/>
    </ligand>
</feature>
<dbReference type="PANTHER" id="PTHR43199">
    <property type="entry name" value="GLUTATHIONE HYDROLASE"/>
    <property type="match status" value="1"/>
</dbReference>
<feature type="active site" description="Nucleophile" evidence="9">
    <location>
        <position position="492"/>
    </location>
</feature>
<keyword evidence="4 11" id="KW-0808">Transferase</keyword>
<comment type="similarity">
    <text evidence="3 11">Belongs to the gamma-glutamyltransferase family.</text>
</comment>
<dbReference type="EC" id="2.3.2.2" evidence="11"/>
<dbReference type="InterPro" id="IPR043138">
    <property type="entry name" value="GGT_lsub"/>
</dbReference>
<comment type="pathway">
    <text evidence="11">Sulfur metabolism; glutathione metabolism.</text>
</comment>
<dbReference type="InterPro" id="IPR000101">
    <property type="entry name" value="GGT_peptidase"/>
</dbReference>
<dbReference type="Pfam" id="PF01019">
    <property type="entry name" value="G_glu_transpept"/>
    <property type="match status" value="1"/>
</dbReference>
<comment type="catalytic activity">
    <reaction evidence="1 11">
        <text>an S-substituted glutathione + H2O = an S-substituted L-cysteinylglycine + L-glutamate</text>
        <dbReference type="Rhea" id="RHEA:59468"/>
        <dbReference type="ChEBI" id="CHEBI:15377"/>
        <dbReference type="ChEBI" id="CHEBI:29985"/>
        <dbReference type="ChEBI" id="CHEBI:90779"/>
        <dbReference type="ChEBI" id="CHEBI:143103"/>
        <dbReference type="EC" id="3.4.19.13"/>
    </reaction>
</comment>
<feature type="binding site" evidence="10">
    <location>
        <begin position="557"/>
        <end position="558"/>
    </location>
    <ligand>
        <name>L-glutamate</name>
        <dbReference type="ChEBI" id="CHEBI:29985"/>
    </ligand>
</feature>
<dbReference type="EMBL" id="DXGC01000007">
    <property type="protein sequence ID" value="HIW90201.1"/>
    <property type="molecule type" value="Genomic_DNA"/>
</dbReference>
<dbReference type="GO" id="GO:0006751">
    <property type="term" value="P:glutathione catabolic process"/>
    <property type="evidence" value="ECO:0007669"/>
    <property type="project" value="UniProtKB-UniRule"/>
</dbReference>
<feature type="binding site" evidence="10">
    <location>
        <position position="187"/>
    </location>
    <ligand>
        <name>L-glutamate</name>
        <dbReference type="ChEBI" id="CHEBI:29985"/>
    </ligand>
</feature>
<dbReference type="GO" id="GO:0036374">
    <property type="term" value="F:glutathione hydrolase activity"/>
    <property type="evidence" value="ECO:0007669"/>
    <property type="project" value="UniProtKB-UniRule"/>
</dbReference>
<evidence type="ECO:0000256" key="12">
    <source>
        <dbReference type="SAM" id="MobiDB-lite"/>
    </source>
</evidence>
<feature type="signal peptide" evidence="13">
    <location>
        <begin position="1"/>
        <end position="36"/>
    </location>
</feature>
<evidence type="ECO:0000313" key="15">
    <source>
        <dbReference type="Proteomes" id="UP000824190"/>
    </source>
</evidence>
<feature type="region of interest" description="Disordered" evidence="12">
    <location>
        <begin position="465"/>
        <end position="492"/>
    </location>
</feature>
<dbReference type="InterPro" id="IPR051792">
    <property type="entry name" value="GGT_bact"/>
</dbReference>
<dbReference type="SUPFAM" id="SSF56235">
    <property type="entry name" value="N-terminal nucleophile aminohydrolases (Ntn hydrolases)"/>
    <property type="match status" value="1"/>
</dbReference>
<dbReference type="EC" id="3.4.19.13" evidence="11"/>
<gene>
    <name evidence="14" type="primary">ggt</name>
    <name evidence="14" type="ORF">H9870_00815</name>
</gene>
<keyword evidence="13" id="KW-0732">Signal</keyword>
<dbReference type="InterPro" id="IPR029055">
    <property type="entry name" value="Ntn_hydrolases_N"/>
</dbReference>
<feature type="compositionally biased region" description="Low complexity" evidence="12">
    <location>
        <begin position="42"/>
        <end position="51"/>
    </location>
</feature>